<dbReference type="GO" id="GO:1901135">
    <property type="term" value="P:carbohydrate derivative metabolic process"/>
    <property type="evidence" value="ECO:0007669"/>
    <property type="project" value="UniProtKB-ARBA"/>
</dbReference>
<sequence>MKTLHIINLYELGGVERMFLQYINHIDHENDVVICISPKVSSNITEKIEKKVIFSSRLCNNLALRCPQFIRKFWLKWKIEKTSSDIIIIWDLVIRLSSKPKNKKMIYYDHGASSRLTLNKKTIIFFSMIDGVISVSHASKRIMELRFQLPCPHVVVHNGIKKPINIKVKNKLSPFPLRLGTASRLVNLKGISVSLLTLHELLLRGHNVTIEIVGQGPYKKQLEILTQKLNLNDQVIFSPFQNELSDFFNRIDIYMSTPITESFGLSCLEALYYGVPVIFPLIDGQPEIVSNRICGLGLVPKVSVEEHEYITGIKINYPHEVYDPISDTLIRPKLLSHIDCSNAVEMLMVNDTYSRFSLNAQRCIRDKFTFDICEQQLQNTLFFFLKK</sequence>
<dbReference type="AlphaFoldDB" id="A0A451CZX5"/>
<protein>
    <submittedName>
        <fullName evidence="3">Glycosyl transferase group 1 family protein</fullName>
    </submittedName>
</protein>
<proteinExistence type="predicted"/>
<dbReference type="Pfam" id="PF13439">
    <property type="entry name" value="Glyco_transf_4"/>
    <property type="match status" value="1"/>
</dbReference>
<gene>
    <name evidence="3" type="ORF">ERCICURT3053_555</name>
</gene>
<dbReference type="Pfam" id="PF00534">
    <property type="entry name" value="Glycos_transf_1"/>
    <property type="match status" value="1"/>
</dbReference>
<reference evidence="3 4" key="1">
    <citation type="submission" date="2019-02" db="EMBL/GenBank/DDBJ databases">
        <authorList>
            <person name="Manzano-Marin A."/>
            <person name="Manzano-Marin A."/>
        </authorList>
    </citation>
    <scope>NUCLEOTIDE SEQUENCE [LARGE SCALE GENOMIC DNA]</scope>
    <source>
        <strain evidence="3 4">ErCicurtihirsuta</strain>
    </source>
</reference>
<dbReference type="SUPFAM" id="SSF53756">
    <property type="entry name" value="UDP-Glycosyltransferase/glycogen phosphorylase"/>
    <property type="match status" value="1"/>
</dbReference>
<dbReference type="InterPro" id="IPR001296">
    <property type="entry name" value="Glyco_trans_1"/>
</dbReference>
<evidence type="ECO:0000259" key="2">
    <source>
        <dbReference type="Pfam" id="PF13439"/>
    </source>
</evidence>
<dbReference type="InterPro" id="IPR028098">
    <property type="entry name" value="Glyco_trans_4-like_N"/>
</dbReference>
<dbReference type="GO" id="GO:0016757">
    <property type="term" value="F:glycosyltransferase activity"/>
    <property type="evidence" value="ECO:0007669"/>
    <property type="project" value="InterPro"/>
</dbReference>
<accession>A0A451CZX5</accession>
<dbReference type="Gene3D" id="3.40.50.2000">
    <property type="entry name" value="Glycogen Phosphorylase B"/>
    <property type="match status" value="2"/>
</dbReference>
<organism evidence="3 4">
    <name type="scientific">Candidatus Erwinia haradaeae</name>
    <dbReference type="NCBI Taxonomy" id="1922217"/>
    <lineage>
        <taxon>Bacteria</taxon>
        <taxon>Pseudomonadati</taxon>
        <taxon>Pseudomonadota</taxon>
        <taxon>Gammaproteobacteria</taxon>
        <taxon>Enterobacterales</taxon>
        <taxon>Erwiniaceae</taxon>
        <taxon>Erwinia</taxon>
    </lineage>
</organism>
<dbReference type="CDD" id="cd03801">
    <property type="entry name" value="GT4_PimA-like"/>
    <property type="match status" value="1"/>
</dbReference>
<dbReference type="Proteomes" id="UP000294364">
    <property type="component" value="Chromosome"/>
</dbReference>
<dbReference type="EMBL" id="LR217698">
    <property type="protein sequence ID" value="VFP78911.1"/>
    <property type="molecule type" value="Genomic_DNA"/>
</dbReference>
<evidence type="ECO:0000313" key="4">
    <source>
        <dbReference type="Proteomes" id="UP000294364"/>
    </source>
</evidence>
<evidence type="ECO:0000259" key="1">
    <source>
        <dbReference type="Pfam" id="PF00534"/>
    </source>
</evidence>
<name>A0A451CZX5_9GAMM</name>
<keyword evidence="3" id="KW-0808">Transferase</keyword>
<feature type="domain" description="Glycosyltransferase subfamily 4-like N-terminal" evidence="2">
    <location>
        <begin position="13"/>
        <end position="160"/>
    </location>
</feature>
<feature type="domain" description="Glycosyl transferase family 1" evidence="1">
    <location>
        <begin position="179"/>
        <end position="305"/>
    </location>
</feature>
<dbReference type="PANTHER" id="PTHR12526">
    <property type="entry name" value="GLYCOSYLTRANSFERASE"/>
    <property type="match status" value="1"/>
</dbReference>
<evidence type="ECO:0000313" key="3">
    <source>
        <dbReference type="EMBL" id="VFP78911.1"/>
    </source>
</evidence>